<protein>
    <submittedName>
        <fullName evidence="1">Uncharacterized protein</fullName>
    </submittedName>
</protein>
<name>A0ACD3BCC7_9AGAR</name>
<accession>A0ACD3BCC7</accession>
<evidence type="ECO:0000313" key="1">
    <source>
        <dbReference type="EMBL" id="TFK75495.1"/>
    </source>
</evidence>
<dbReference type="Proteomes" id="UP000308600">
    <property type="component" value="Unassembled WGS sequence"/>
</dbReference>
<gene>
    <name evidence="1" type="ORF">BDN72DRAFT_831745</name>
</gene>
<dbReference type="EMBL" id="ML208262">
    <property type="protein sequence ID" value="TFK75495.1"/>
    <property type="molecule type" value="Genomic_DNA"/>
</dbReference>
<keyword evidence="2" id="KW-1185">Reference proteome</keyword>
<organism evidence="1 2">
    <name type="scientific">Pluteus cervinus</name>
    <dbReference type="NCBI Taxonomy" id="181527"/>
    <lineage>
        <taxon>Eukaryota</taxon>
        <taxon>Fungi</taxon>
        <taxon>Dikarya</taxon>
        <taxon>Basidiomycota</taxon>
        <taxon>Agaricomycotina</taxon>
        <taxon>Agaricomycetes</taxon>
        <taxon>Agaricomycetidae</taxon>
        <taxon>Agaricales</taxon>
        <taxon>Pluteineae</taxon>
        <taxon>Pluteaceae</taxon>
        <taxon>Pluteus</taxon>
    </lineage>
</organism>
<reference evidence="1 2" key="1">
    <citation type="journal article" date="2019" name="Nat. Ecol. Evol.">
        <title>Megaphylogeny resolves global patterns of mushroom evolution.</title>
        <authorList>
            <person name="Varga T."/>
            <person name="Krizsan K."/>
            <person name="Foldi C."/>
            <person name="Dima B."/>
            <person name="Sanchez-Garcia M."/>
            <person name="Sanchez-Ramirez S."/>
            <person name="Szollosi G.J."/>
            <person name="Szarkandi J.G."/>
            <person name="Papp V."/>
            <person name="Albert L."/>
            <person name="Andreopoulos W."/>
            <person name="Angelini C."/>
            <person name="Antonin V."/>
            <person name="Barry K.W."/>
            <person name="Bougher N.L."/>
            <person name="Buchanan P."/>
            <person name="Buyck B."/>
            <person name="Bense V."/>
            <person name="Catcheside P."/>
            <person name="Chovatia M."/>
            <person name="Cooper J."/>
            <person name="Damon W."/>
            <person name="Desjardin D."/>
            <person name="Finy P."/>
            <person name="Geml J."/>
            <person name="Haridas S."/>
            <person name="Hughes K."/>
            <person name="Justo A."/>
            <person name="Karasinski D."/>
            <person name="Kautmanova I."/>
            <person name="Kiss B."/>
            <person name="Kocsube S."/>
            <person name="Kotiranta H."/>
            <person name="LaButti K.M."/>
            <person name="Lechner B.E."/>
            <person name="Liimatainen K."/>
            <person name="Lipzen A."/>
            <person name="Lukacs Z."/>
            <person name="Mihaltcheva S."/>
            <person name="Morgado L.N."/>
            <person name="Niskanen T."/>
            <person name="Noordeloos M.E."/>
            <person name="Ohm R.A."/>
            <person name="Ortiz-Santana B."/>
            <person name="Ovrebo C."/>
            <person name="Racz N."/>
            <person name="Riley R."/>
            <person name="Savchenko A."/>
            <person name="Shiryaev A."/>
            <person name="Soop K."/>
            <person name="Spirin V."/>
            <person name="Szebenyi C."/>
            <person name="Tomsovsky M."/>
            <person name="Tulloss R.E."/>
            <person name="Uehling J."/>
            <person name="Grigoriev I.V."/>
            <person name="Vagvolgyi C."/>
            <person name="Papp T."/>
            <person name="Martin F.M."/>
            <person name="Miettinen O."/>
            <person name="Hibbett D.S."/>
            <person name="Nagy L.G."/>
        </authorList>
    </citation>
    <scope>NUCLEOTIDE SEQUENCE [LARGE SCALE GENOMIC DNA]</scope>
    <source>
        <strain evidence="1 2">NL-1719</strain>
    </source>
</reference>
<evidence type="ECO:0000313" key="2">
    <source>
        <dbReference type="Proteomes" id="UP000308600"/>
    </source>
</evidence>
<proteinExistence type="predicted"/>
<sequence length="106" mass="12465">MPYYAIANFLQTSEYTYLCRTPLAFWANGREEFLQMSSERQIPNFRERLRRWIVVCWKREHVERLVKSISAVVLLVLTITAWWTLTPSPTSAPRTCTTACPLRMPP</sequence>